<dbReference type="CDD" id="cd04301">
    <property type="entry name" value="NAT_SF"/>
    <property type="match status" value="1"/>
</dbReference>
<evidence type="ECO:0000313" key="5">
    <source>
        <dbReference type="Proteomes" id="UP001172083"/>
    </source>
</evidence>
<keyword evidence="1 4" id="KW-0808">Transferase</keyword>
<evidence type="ECO:0000256" key="2">
    <source>
        <dbReference type="ARBA" id="ARBA00023315"/>
    </source>
</evidence>
<dbReference type="InterPro" id="IPR000182">
    <property type="entry name" value="GNAT_dom"/>
</dbReference>
<evidence type="ECO:0000259" key="3">
    <source>
        <dbReference type="PROSITE" id="PS51186"/>
    </source>
</evidence>
<name>A0ABT8L6P4_9BACT</name>
<dbReference type="PANTHER" id="PTHR43877:SF2">
    <property type="entry name" value="AMINOALKYLPHOSPHONATE N-ACETYLTRANSFERASE-RELATED"/>
    <property type="match status" value="1"/>
</dbReference>
<dbReference type="InterPro" id="IPR050832">
    <property type="entry name" value="Bact_Acetyltransf"/>
</dbReference>
<dbReference type="PANTHER" id="PTHR43877">
    <property type="entry name" value="AMINOALKYLPHOSPHONATE N-ACETYLTRANSFERASE-RELATED-RELATED"/>
    <property type="match status" value="1"/>
</dbReference>
<dbReference type="EMBL" id="JAUJEB010000001">
    <property type="protein sequence ID" value="MDN5212896.1"/>
    <property type="molecule type" value="Genomic_DNA"/>
</dbReference>
<reference evidence="4" key="1">
    <citation type="submission" date="2023-06" db="EMBL/GenBank/DDBJ databases">
        <title>Genomic of Agaribacillus aureum.</title>
        <authorList>
            <person name="Wang G."/>
        </authorList>
    </citation>
    <scope>NUCLEOTIDE SEQUENCE</scope>
    <source>
        <strain evidence="4">BMA12</strain>
    </source>
</reference>
<dbReference type="Proteomes" id="UP001172083">
    <property type="component" value="Unassembled WGS sequence"/>
</dbReference>
<keyword evidence="2 4" id="KW-0012">Acyltransferase</keyword>
<organism evidence="4 5">
    <name type="scientific">Agaribacillus aureus</name>
    <dbReference type="NCBI Taxonomy" id="3051825"/>
    <lineage>
        <taxon>Bacteria</taxon>
        <taxon>Pseudomonadati</taxon>
        <taxon>Bacteroidota</taxon>
        <taxon>Cytophagia</taxon>
        <taxon>Cytophagales</taxon>
        <taxon>Splendidivirgaceae</taxon>
        <taxon>Agaribacillus</taxon>
    </lineage>
</organism>
<gene>
    <name evidence="4" type="ORF">QQ020_12595</name>
</gene>
<dbReference type="PROSITE" id="PS51186">
    <property type="entry name" value="GNAT"/>
    <property type="match status" value="1"/>
</dbReference>
<keyword evidence="5" id="KW-1185">Reference proteome</keyword>
<dbReference type="Pfam" id="PF00583">
    <property type="entry name" value="Acetyltransf_1"/>
    <property type="match status" value="1"/>
</dbReference>
<feature type="domain" description="N-acetyltransferase" evidence="3">
    <location>
        <begin position="4"/>
        <end position="146"/>
    </location>
</feature>
<accession>A0ABT8L6P4</accession>
<sequence>MSLIEIRHVENSDFEEIYEFICALENETFEKEQQRQILAQNLANANNVYLIALFEGEAVGFLSCHVQNLLHHNGLVGEIQEMFTKAEKRGLGIGRKLVDNLKAIARDRNFIQLEVTSNIARAFAHGFYEKQHFRNTHKKFVYKLSE</sequence>
<dbReference type="RefSeq" id="WP_346758213.1">
    <property type="nucleotide sequence ID" value="NZ_JAUJEB010000001.1"/>
</dbReference>
<dbReference type="GO" id="GO:0016746">
    <property type="term" value="F:acyltransferase activity"/>
    <property type="evidence" value="ECO:0007669"/>
    <property type="project" value="UniProtKB-KW"/>
</dbReference>
<evidence type="ECO:0000256" key="1">
    <source>
        <dbReference type="ARBA" id="ARBA00022679"/>
    </source>
</evidence>
<evidence type="ECO:0000313" key="4">
    <source>
        <dbReference type="EMBL" id="MDN5212896.1"/>
    </source>
</evidence>
<comment type="caution">
    <text evidence="4">The sequence shown here is derived from an EMBL/GenBank/DDBJ whole genome shotgun (WGS) entry which is preliminary data.</text>
</comment>
<dbReference type="Gene3D" id="3.40.630.30">
    <property type="match status" value="1"/>
</dbReference>
<dbReference type="EC" id="2.3.1.-" evidence="4"/>
<proteinExistence type="predicted"/>
<protein>
    <submittedName>
        <fullName evidence="4">GNAT family N-acetyltransferase</fullName>
        <ecNumber evidence="4">2.3.1.-</ecNumber>
    </submittedName>
</protein>
<dbReference type="SUPFAM" id="SSF55729">
    <property type="entry name" value="Acyl-CoA N-acyltransferases (Nat)"/>
    <property type="match status" value="1"/>
</dbReference>
<dbReference type="InterPro" id="IPR016181">
    <property type="entry name" value="Acyl_CoA_acyltransferase"/>
</dbReference>